<evidence type="ECO:0000256" key="1">
    <source>
        <dbReference type="SAM" id="MobiDB-lite"/>
    </source>
</evidence>
<accession>B7Q2V9</accession>
<feature type="region of interest" description="Disordered" evidence="1">
    <location>
        <begin position="37"/>
        <end position="126"/>
    </location>
</feature>
<dbReference type="Proteomes" id="UP000001555">
    <property type="component" value="Unassembled WGS sequence"/>
</dbReference>
<feature type="transmembrane region" description="Helical" evidence="2">
    <location>
        <begin position="12"/>
        <end position="34"/>
    </location>
</feature>
<dbReference type="VEuPathDB" id="VectorBase:ISCW020592"/>
<organism>
    <name type="scientific">Ixodes scapularis</name>
    <name type="common">Black-legged tick</name>
    <name type="synonym">Deer tick</name>
    <dbReference type="NCBI Taxonomy" id="6945"/>
    <lineage>
        <taxon>Eukaryota</taxon>
        <taxon>Metazoa</taxon>
        <taxon>Ecdysozoa</taxon>
        <taxon>Arthropoda</taxon>
        <taxon>Chelicerata</taxon>
        <taxon>Arachnida</taxon>
        <taxon>Acari</taxon>
        <taxon>Parasitiformes</taxon>
        <taxon>Ixodida</taxon>
        <taxon>Ixodoidea</taxon>
        <taxon>Ixodidae</taxon>
        <taxon>Ixodinae</taxon>
        <taxon>Ixodes</taxon>
    </lineage>
</organism>
<dbReference type="EMBL" id="DS846142">
    <property type="protein sequence ID" value="EEC13181.1"/>
    <property type="molecule type" value="Genomic_DNA"/>
</dbReference>
<dbReference type="EMBL" id="ABJB010518171">
    <property type="status" value="NOT_ANNOTATED_CDS"/>
    <property type="molecule type" value="Genomic_DNA"/>
</dbReference>
<keyword evidence="2" id="KW-0472">Membrane</keyword>
<name>B7Q2V9_IXOSC</name>
<dbReference type="InParanoid" id="B7Q2V9"/>
<feature type="non-terminal residue" evidence="3">
    <location>
        <position position="1"/>
    </location>
</feature>
<dbReference type="OrthoDB" id="3990054at2759"/>
<evidence type="ECO:0008006" key="6">
    <source>
        <dbReference type="Google" id="ProtNLM"/>
    </source>
</evidence>
<dbReference type="STRING" id="6945.B7Q2V9"/>
<sequence>RYLLYNWPLCSAIIGISTNFFFVALVALLSWHRLAPAKPRRRRRLSRRRSGSSARTEDENVSVSGESLEDEEQPDLVKETIEAQEAVVRRRRQRDLEELNETTSSSEFQWEPTEPSADTSQSTASS</sequence>
<feature type="compositionally biased region" description="Basic residues" evidence="1">
    <location>
        <begin position="38"/>
        <end position="50"/>
    </location>
</feature>
<dbReference type="HOGENOM" id="CLU_1987128_0_0_1"/>
<keyword evidence="2" id="KW-1133">Transmembrane helix</keyword>
<reference evidence="4" key="2">
    <citation type="submission" date="2020-05" db="UniProtKB">
        <authorList>
            <consortium name="EnsemblMetazoa"/>
        </authorList>
    </citation>
    <scope>IDENTIFICATION</scope>
    <source>
        <strain evidence="4">wikel</strain>
    </source>
</reference>
<reference evidence="3 5" key="1">
    <citation type="submission" date="2008-03" db="EMBL/GenBank/DDBJ databases">
        <title>Annotation of Ixodes scapularis.</title>
        <authorList>
            <consortium name="Ixodes scapularis Genome Project Consortium"/>
            <person name="Caler E."/>
            <person name="Hannick L.I."/>
            <person name="Bidwell S."/>
            <person name="Joardar V."/>
            <person name="Thiagarajan M."/>
            <person name="Amedeo P."/>
            <person name="Galinsky K.J."/>
            <person name="Schobel S."/>
            <person name="Inman J."/>
            <person name="Hostetler J."/>
            <person name="Miller J."/>
            <person name="Hammond M."/>
            <person name="Megy K."/>
            <person name="Lawson D."/>
            <person name="Kodira C."/>
            <person name="Sutton G."/>
            <person name="Meyer J."/>
            <person name="Hill C.A."/>
            <person name="Birren B."/>
            <person name="Nene V."/>
            <person name="Collins F."/>
            <person name="Alarcon-Chaidez F."/>
            <person name="Wikel S."/>
            <person name="Strausberg R."/>
        </authorList>
    </citation>
    <scope>NUCLEOTIDE SEQUENCE [LARGE SCALE GENOMIC DNA]</scope>
    <source>
        <strain evidence="5">Wikel</strain>
        <strain evidence="3">Wikel colony</strain>
    </source>
</reference>
<evidence type="ECO:0000313" key="4">
    <source>
        <dbReference type="EnsemblMetazoa" id="ISCW020592-PA"/>
    </source>
</evidence>
<dbReference type="EMBL" id="ABJB010034122">
    <property type="status" value="NOT_ANNOTATED_CDS"/>
    <property type="molecule type" value="Genomic_DNA"/>
</dbReference>
<keyword evidence="5" id="KW-1185">Reference proteome</keyword>
<dbReference type="VEuPathDB" id="VectorBase:ISCI020592"/>
<protein>
    <recommendedName>
        <fullName evidence="6">Seipin</fullName>
    </recommendedName>
</protein>
<dbReference type="VEuPathDB" id="VectorBase:ISCP_008086"/>
<feature type="compositionally biased region" description="Polar residues" evidence="1">
    <location>
        <begin position="116"/>
        <end position="126"/>
    </location>
</feature>
<keyword evidence="2" id="KW-0812">Transmembrane</keyword>
<proteinExistence type="predicted"/>
<dbReference type="EnsemblMetazoa" id="ISCW020592-RA">
    <property type="protein sequence ID" value="ISCW020592-PA"/>
    <property type="gene ID" value="ISCW020592"/>
</dbReference>
<evidence type="ECO:0000313" key="3">
    <source>
        <dbReference type="EMBL" id="EEC13181.1"/>
    </source>
</evidence>
<dbReference type="EMBL" id="ABJB011086154">
    <property type="status" value="NOT_ANNOTATED_CDS"/>
    <property type="molecule type" value="Genomic_DNA"/>
</dbReference>
<evidence type="ECO:0000313" key="5">
    <source>
        <dbReference type="Proteomes" id="UP000001555"/>
    </source>
</evidence>
<dbReference type="AlphaFoldDB" id="B7Q2V9"/>
<gene>
    <name evidence="3" type="ORF">IscW_ISCW020592</name>
</gene>
<evidence type="ECO:0000256" key="2">
    <source>
        <dbReference type="SAM" id="Phobius"/>
    </source>
</evidence>
<dbReference type="EMBL" id="ABJB010163570">
    <property type="status" value="NOT_ANNOTATED_CDS"/>
    <property type="molecule type" value="Genomic_DNA"/>
</dbReference>
<dbReference type="PaxDb" id="6945-B7Q2V9"/>